<dbReference type="RefSeq" id="WP_350243878.1">
    <property type="nucleotide sequence ID" value="NZ_CP158299.1"/>
</dbReference>
<reference evidence="2" key="1">
    <citation type="submission" date="2024-06" db="EMBL/GenBank/DDBJ databases">
        <title>Draft Genome Sequence of Deinococcus sonorensis Type Strain KR-87, a Biofilm Producing Representative of the Genus Deinococcus.</title>
        <authorList>
            <person name="Boren L.S."/>
            <person name="Grosso R.A."/>
            <person name="Hugenberg-Cox A.N."/>
            <person name="Hill J.T.E."/>
            <person name="Albert C.M."/>
            <person name="Tuohy J.M."/>
        </authorList>
    </citation>
    <scope>NUCLEOTIDE SEQUENCE</scope>
    <source>
        <strain evidence="2">KR-87</strain>
    </source>
</reference>
<name>A0AAU7UBT0_9DEIO</name>
<accession>A0AAU7UBT0</accession>
<dbReference type="AlphaFoldDB" id="A0AAU7UBT0"/>
<protein>
    <recommendedName>
        <fullName evidence="3">DUF3829 domain-containing protein</fullName>
    </recommendedName>
</protein>
<evidence type="ECO:0008006" key="3">
    <source>
        <dbReference type="Google" id="ProtNLM"/>
    </source>
</evidence>
<gene>
    <name evidence="2" type="ORF">ABOD76_05900</name>
</gene>
<dbReference type="KEGG" id="dsc:ABOD76_05900"/>
<feature type="chain" id="PRO_5043683630" description="DUF3829 domain-containing protein" evidence="1">
    <location>
        <begin position="19"/>
        <end position="330"/>
    </location>
</feature>
<keyword evidence="1" id="KW-0732">Signal</keyword>
<sequence>MNRPALLTLLLLSGVAHAAPADAVKFSATLAQMLGHYDASVMSLQARNLDSARKHATHPANELYDLIKADLTPALRTQFQADYTRLNTLLHAAVPNTTQFQSALKTFEAHTQQAQALVPAVTRTDPKFIARVISRVAGSAQSEYEEGVEQGKVINLNEYQDAQTYLARAQRWLSSNSARLPADQGGQTATALQAARAVILRKGEASALATQIRRAQTELAEISGDALPQASTGPQAEFDQIEALLQKAKGHYASGMADDANEAVISAYLDHYEQLEAPLGRKDAALEGRLEVTLRDTLRGLIRSKVSSSAFNAAVDAARAELVKARALLD</sequence>
<proteinExistence type="predicted"/>
<dbReference type="EMBL" id="CP158299">
    <property type="protein sequence ID" value="XBV85835.1"/>
    <property type="molecule type" value="Genomic_DNA"/>
</dbReference>
<evidence type="ECO:0000313" key="2">
    <source>
        <dbReference type="EMBL" id="XBV85835.1"/>
    </source>
</evidence>
<feature type="signal peptide" evidence="1">
    <location>
        <begin position="1"/>
        <end position="18"/>
    </location>
</feature>
<evidence type="ECO:0000256" key="1">
    <source>
        <dbReference type="SAM" id="SignalP"/>
    </source>
</evidence>
<organism evidence="2">
    <name type="scientific">Deinococcus sonorensis KR-87</name>
    <dbReference type="NCBI Taxonomy" id="694439"/>
    <lineage>
        <taxon>Bacteria</taxon>
        <taxon>Thermotogati</taxon>
        <taxon>Deinococcota</taxon>
        <taxon>Deinococci</taxon>
        <taxon>Deinococcales</taxon>
        <taxon>Deinococcaceae</taxon>
        <taxon>Deinococcus</taxon>
    </lineage>
</organism>